<keyword evidence="2" id="KW-1185">Reference proteome</keyword>
<accession>A0A1I3QRH4</accession>
<gene>
    <name evidence="1" type="ORF">SAMN05421753_1193</name>
</gene>
<evidence type="ECO:0000313" key="1">
    <source>
        <dbReference type="EMBL" id="SFJ36032.1"/>
    </source>
</evidence>
<proteinExistence type="predicted"/>
<sequence>MNTELNPIEPHELLTVVRSMLLQPLDESTIPDGSVRIISGDPGEVVADIGPTAVVISEYALLKAGSAPPALQPILLGSIDWRILPDWTTRHILGELIAAATGLRRSKYVQCTRCGRTRPPEAMASITTCCACDAQDEGVVY</sequence>
<reference evidence="2" key="1">
    <citation type="submission" date="2016-10" db="EMBL/GenBank/DDBJ databases">
        <authorList>
            <person name="Varghese N."/>
            <person name="Submissions S."/>
        </authorList>
    </citation>
    <scope>NUCLEOTIDE SEQUENCE [LARGE SCALE GENOMIC DNA]</scope>
    <source>
        <strain evidence="2">DSM 26348</strain>
    </source>
</reference>
<dbReference type="RefSeq" id="WP_092055070.1">
    <property type="nucleotide sequence ID" value="NZ_FOQD01000019.1"/>
</dbReference>
<dbReference type="AlphaFoldDB" id="A0A1I3QRH4"/>
<protein>
    <submittedName>
        <fullName evidence="1">Uncharacterized protein</fullName>
    </submittedName>
</protein>
<dbReference type="EMBL" id="FOQD01000019">
    <property type="protein sequence ID" value="SFJ36032.1"/>
    <property type="molecule type" value="Genomic_DNA"/>
</dbReference>
<evidence type="ECO:0000313" key="2">
    <source>
        <dbReference type="Proteomes" id="UP000199518"/>
    </source>
</evidence>
<dbReference type="Proteomes" id="UP000199518">
    <property type="component" value="Unassembled WGS sequence"/>
</dbReference>
<organism evidence="1 2">
    <name type="scientific">Planctomicrobium piriforme</name>
    <dbReference type="NCBI Taxonomy" id="1576369"/>
    <lineage>
        <taxon>Bacteria</taxon>
        <taxon>Pseudomonadati</taxon>
        <taxon>Planctomycetota</taxon>
        <taxon>Planctomycetia</taxon>
        <taxon>Planctomycetales</taxon>
        <taxon>Planctomycetaceae</taxon>
        <taxon>Planctomicrobium</taxon>
    </lineage>
</organism>
<name>A0A1I3QRH4_9PLAN</name>